<feature type="transmembrane region" description="Helical" evidence="5">
    <location>
        <begin position="231"/>
        <end position="254"/>
    </location>
</feature>
<evidence type="ECO:0000256" key="5">
    <source>
        <dbReference type="SAM" id="Phobius"/>
    </source>
</evidence>
<evidence type="ECO:0000256" key="1">
    <source>
        <dbReference type="ARBA" id="ARBA00004141"/>
    </source>
</evidence>
<keyword evidence="4 5" id="KW-0472">Membrane</keyword>
<dbReference type="Proteomes" id="UP000830167">
    <property type="component" value="Chromosome"/>
</dbReference>
<feature type="transmembrane region" description="Helical" evidence="5">
    <location>
        <begin position="72"/>
        <end position="96"/>
    </location>
</feature>
<reference evidence="6" key="1">
    <citation type="submission" date="2021-12" db="EMBL/GenBank/DDBJ databases">
        <title>Alicyclobacillaceae gen. nov., sp. nov., isolated from chalcocite enrichment system.</title>
        <authorList>
            <person name="Jiang Z."/>
        </authorList>
    </citation>
    <scope>NUCLEOTIDE SEQUENCE</scope>
    <source>
        <strain evidence="6">MYW30-H2</strain>
    </source>
</reference>
<dbReference type="EMBL" id="CP089291">
    <property type="protein sequence ID" value="UOF92581.1"/>
    <property type="molecule type" value="Genomic_DNA"/>
</dbReference>
<feature type="transmembrane region" description="Helical" evidence="5">
    <location>
        <begin position="266"/>
        <end position="284"/>
    </location>
</feature>
<dbReference type="InterPro" id="IPR038770">
    <property type="entry name" value="Na+/solute_symporter_sf"/>
</dbReference>
<sequence length="326" mass="35537">MSWKAAGLQINHYLERWIFIWVLSAMAIGYVLHGVLAHLEGSIVALFACMTFVTALGTRIKQIGYVMRHPYTIVLAFFMIHVFMPLFAFSIAKLTLAHQSSYITGIVLGASIPVGVTSVMWTGLAEGDLPLALAIVSIDTLLSPLVIPLTVHAVVGKSVQIPFATLFWGLVWMVVIPTILGILINEWSKGKAKQVVQPIAGPASKIAMLLVVAINVAVVEPTIQHGSNFKMLLITLILVAGFGYLIGHFSGVAARLKPVTRIAMTYNVGMRNISAGITIATQYFGHDVSIPVVLAMLFQQPFATFVYWLYMRKTHDGTGKQPLHVA</sequence>
<keyword evidence="2 5" id="KW-0812">Transmembrane</keyword>
<evidence type="ECO:0000313" key="6">
    <source>
        <dbReference type="EMBL" id="UOF92581.1"/>
    </source>
</evidence>
<dbReference type="RefSeq" id="WP_347439249.1">
    <property type="nucleotide sequence ID" value="NZ_CP089291.1"/>
</dbReference>
<dbReference type="PANTHER" id="PTHR10361:SF28">
    <property type="entry name" value="P3 PROTEIN-RELATED"/>
    <property type="match status" value="1"/>
</dbReference>
<dbReference type="Gene3D" id="1.20.1530.20">
    <property type="match status" value="1"/>
</dbReference>
<feature type="transmembrane region" description="Helical" evidence="5">
    <location>
        <begin position="42"/>
        <end position="60"/>
    </location>
</feature>
<dbReference type="InterPro" id="IPR002657">
    <property type="entry name" value="BilAc:Na_symport/Acr3"/>
</dbReference>
<dbReference type="Pfam" id="PF01758">
    <property type="entry name" value="SBF"/>
    <property type="match status" value="1"/>
</dbReference>
<protein>
    <submittedName>
        <fullName evidence="6">Bile acid:sodium symporter family protein</fullName>
    </submittedName>
</protein>
<feature type="transmembrane region" description="Helical" evidence="5">
    <location>
        <begin position="18"/>
        <end position="36"/>
    </location>
</feature>
<feature type="transmembrane region" description="Helical" evidence="5">
    <location>
        <begin position="161"/>
        <end position="183"/>
    </location>
</feature>
<evidence type="ECO:0000313" key="7">
    <source>
        <dbReference type="Proteomes" id="UP000830167"/>
    </source>
</evidence>
<keyword evidence="7" id="KW-1185">Reference proteome</keyword>
<dbReference type="InterPro" id="IPR004710">
    <property type="entry name" value="Bilac:Na_transpt"/>
</dbReference>
<evidence type="ECO:0000256" key="2">
    <source>
        <dbReference type="ARBA" id="ARBA00022692"/>
    </source>
</evidence>
<feature type="transmembrane region" description="Helical" evidence="5">
    <location>
        <begin position="195"/>
        <end position="219"/>
    </location>
</feature>
<feature type="transmembrane region" description="Helical" evidence="5">
    <location>
        <begin position="131"/>
        <end position="155"/>
    </location>
</feature>
<keyword evidence="3 5" id="KW-1133">Transmembrane helix</keyword>
<feature type="transmembrane region" description="Helical" evidence="5">
    <location>
        <begin position="102"/>
        <end position="124"/>
    </location>
</feature>
<dbReference type="PANTHER" id="PTHR10361">
    <property type="entry name" value="SODIUM-BILE ACID COTRANSPORTER"/>
    <property type="match status" value="1"/>
</dbReference>
<evidence type="ECO:0000256" key="3">
    <source>
        <dbReference type="ARBA" id="ARBA00022989"/>
    </source>
</evidence>
<feature type="transmembrane region" description="Helical" evidence="5">
    <location>
        <begin position="290"/>
        <end position="310"/>
    </location>
</feature>
<comment type="subcellular location">
    <subcellularLocation>
        <location evidence="1">Membrane</location>
        <topology evidence="1">Multi-pass membrane protein</topology>
    </subcellularLocation>
</comment>
<organism evidence="6 7">
    <name type="scientific">Fodinisporobacter ferrooxydans</name>
    <dbReference type="NCBI Taxonomy" id="2901836"/>
    <lineage>
        <taxon>Bacteria</taxon>
        <taxon>Bacillati</taxon>
        <taxon>Bacillota</taxon>
        <taxon>Bacilli</taxon>
        <taxon>Bacillales</taxon>
        <taxon>Alicyclobacillaceae</taxon>
        <taxon>Fodinisporobacter</taxon>
    </lineage>
</organism>
<gene>
    <name evidence="6" type="ORF">LSG31_10725</name>
</gene>
<accession>A0ABY4CSG8</accession>
<name>A0ABY4CSG8_9BACL</name>
<evidence type="ECO:0000256" key="4">
    <source>
        <dbReference type="ARBA" id="ARBA00023136"/>
    </source>
</evidence>
<proteinExistence type="predicted"/>